<dbReference type="EMBL" id="CAJZAH010000001">
    <property type="protein sequence ID" value="CAG9168992.1"/>
    <property type="molecule type" value="Genomic_DNA"/>
</dbReference>
<protein>
    <recommendedName>
        <fullName evidence="3">F-box domain-containing protein</fullName>
    </recommendedName>
</protein>
<sequence>MPLDADLPVQLATMAHGGTPPAMPDEISGAQALVDLATGDKPVRVVLEWLPNELIAGIAAYLPFEDRHRFSQASAGLHRVLLADLQAERIVLRAARVTTLSTLARALAEIAALPRRRHEAALCGLAQGLHRLHESMAARAIQALLDAVAALPPERRRLPLTGLIRSLGDVPQSARQPWLEARAIELALDAAPLQRGPLLAKCLRHLGIATLRGRSLGRWLRLAEPLCEADRAAVLAQLAHVTGFGKSMGQWDAARDRLLDAVLRPPQGSGMAPRHRAEVLRALAEELECHLEDENEGDASAPGAGPSAVERVWTGLFDAAAALPAPDAIPVFGALARCLEGASAPFVDRAWQRLRHCAGRFSTQDRIALLAVLTQCLTADASAAQIWDALMAIPMQLPDALAGMVLSQLARLLMEQGADAGLPARWAALLARIASLPPACRLAPLRAAATTMAWLPGGVGATLWPALQAQLSRLGPSERAPLLAECARADTLPPGVWDGIFAQACQAPAPLRPALLAALASSGELVRRAPTPGHRWLALFRQTRQLDAGQRFEPLLALTLALERLPQAAARAPAALLAAAIAALPASDAARLLGTRALSITDVRTWRWCLDRALTLPPVLQSLLLSRLASAAARLGLARMAVQALWDLLWPAIAALPRTYRARPLLEMPALVALLPRTAQRDAQAQIAAELVRTPEADWPAWFDAQGERAPKRSKHE</sequence>
<gene>
    <name evidence="1" type="ORF">LMG21510_01309</name>
</gene>
<dbReference type="RefSeq" id="WP_224040460.1">
    <property type="nucleotide sequence ID" value="NZ_CAJZAH010000001.1"/>
</dbReference>
<organism evidence="1 2">
    <name type="scientific">Cupriavidus respiraculi</name>
    <dbReference type="NCBI Taxonomy" id="195930"/>
    <lineage>
        <taxon>Bacteria</taxon>
        <taxon>Pseudomonadati</taxon>
        <taxon>Pseudomonadota</taxon>
        <taxon>Betaproteobacteria</taxon>
        <taxon>Burkholderiales</taxon>
        <taxon>Burkholderiaceae</taxon>
        <taxon>Cupriavidus</taxon>
    </lineage>
</organism>
<keyword evidence="2" id="KW-1185">Reference proteome</keyword>
<proteinExistence type="predicted"/>
<evidence type="ECO:0000313" key="2">
    <source>
        <dbReference type="Proteomes" id="UP000721236"/>
    </source>
</evidence>
<accession>A0ABN7Y6K8</accession>
<evidence type="ECO:0000313" key="1">
    <source>
        <dbReference type="EMBL" id="CAG9168992.1"/>
    </source>
</evidence>
<comment type="caution">
    <text evidence="1">The sequence shown here is derived from an EMBL/GenBank/DDBJ whole genome shotgun (WGS) entry which is preliminary data.</text>
</comment>
<reference evidence="1 2" key="1">
    <citation type="submission" date="2021-08" db="EMBL/GenBank/DDBJ databases">
        <authorList>
            <person name="Peeters C."/>
        </authorList>
    </citation>
    <scope>NUCLEOTIDE SEQUENCE [LARGE SCALE GENOMIC DNA]</scope>
    <source>
        <strain evidence="1 2">LMG 21510</strain>
    </source>
</reference>
<name>A0ABN7Y6K8_9BURK</name>
<dbReference type="Proteomes" id="UP000721236">
    <property type="component" value="Unassembled WGS sequence"/>
</dbReference>
<evidence type="ECO:0008006" key="3">
    <source>
        <dbReference type="Google" id="ProtNLM"/>
    </source>
</evidence>